<evidence type="ECO:0000313" key="5">
    <source>
        <dbReference type="EMBL" id="CDT17329.1"/>
    </source>
</evidence>
<evidence type="ECO:0000313" key="6">
    <source>
        <dbReference type="EMBL" id="HBH1544626.1"/>
    </source>
</evidence>
<sequence length="123" mass="14230">MESLGDRIANLRKELDINQKELATKVGITEASLSRYENNLREPKSEIIVRLAKALETSTDYLLGVNDNTKISKEDKLIIENLSVSEKTKKLLEKIYSLEKEDREAIEKMIDNAYLKRFLKEEN</sequence>
<dbReference type="KEGG" id="pdf:CD630DERM_20170"/>
<evidence type="ECO:0000259" key="2">
    <source>
        <dbReference type="PROSITE" id="PS50943"/>
    </source>
</evidence>
<evidence type="ECO:0000256" key="1">
    <source>
        <dbReference type="ARBA" id="ARBA00023125"/>
    </source>
</evidence>
<dbReference type="GO" id="GO:0003677">
    <property type="term" value="F:DNA binding"/>
    <property type="evidence" value="ECO:0007669"/>
    <property type="project" value="UniProtKB-KW"/>
</dbReference>
<reference evidence="6" key="4">
    <citation type="submission" date="2021-06" db="EMBL/GenBank/DDBJ databases">
        <authorList>
            <consortium name="NCBI Pathogen Detection Project"/>
        </authorList>
    </citation>
    <scope>NUCLEOTIDE SEQUENCE</scope>
    <source>
        <strain evidence="7">Clostridioides</strain>
        <strain evidence="6">HN1000</strain>
    </source>
</reference>
<proteinExistence type="predicted"/>
<evidence type="ECO:0000313" key="3">
    <source>
        <dbReference type="EMBL" id="CDS88039.1"/>
    </source>
</evidence>
<gene>
    <name evidence="9" type="primary">immR_3</name>
    <name evidence="10" type="synonym">immR_5</name>
    <name evidence="8" type="synonym">immR_7</name>
    <name evidence="5" type="ORF">BN1095_330403</name>
    <name evidence="3" type="ORF">BN1096_630162</name>
    <name evidence="4" type="ORF">BN1097_640025</name>
    <name evidence="6" type="ORF">KRM00_004184</name>
    <name evidence="7" type="ORF">KRQ00_000168</name>
    <name evidence="10" type="ORF">SAMEA1402366_00819</name>
    <name evidence="9" type="ORF">SAMEA1402399_01093</name>
    <name evidence="8" type="ORF">SAMEA3375112_00765</name>
</gene>
<dbReference type="PANTHER" id="PTHR46558:SF4">
    <property type="entry name" value="DNA-BIDING PHAGE PROTEIN"/>
    <property type="match status" value="1"/>
</dbReference>
<dbReference type="RefSeq" id="WP_003428913.1">
    <property type="nucleotide sequence ID" value="NZ_AP025558.1"/>
</dbReference>
<evidence type="ECO:0000313" key="7">
    <source>
        <dbReference type="EMBL" id="HBH2618447.1"/>
    </source>
</evidence>
<reference evidence="5" key="1">
    <citation type="submission" date="2014-07" db="EMBL/GenBank/DDBJ databases">
        <authorList>
            <person name="Monot Marc"/>
        </authorList>
    </citation>
    <scope>NUCLEOTIDE SEQUENCE</scope>
    <source>
        <strain evidence="5">7032989</strain>
        <strain evidence="4">7032994</strain>
    </source>
</reference>
<dbReference type="Proteomes" id="UP000189137">
    <property type="component" value="Unassembled WGS sequence"/>
</dbReference>
<dbReference type="EMBL" id="CAADAN010000003">
    <property type="protein sequence ID" value="VFD30557.1"/>
    <property type="molecule type" value="Genomic_DNA"/>
</dbReference>
<protein>
    <submittedName>
        <fullName evidence="8 9">HTH-type transcriptional regulator</fullName>
    </submittedName>
    <submittedName>
        <fullName evidence="6">Helix-turn-helix transcriptional regulator</fullName>
    </submittedName>
    <submittedName>
        <fullName evidence="5">Transcriptional regulator, HTH-type</fullName>
    </submittedName>
</protein>
<dbReference type="EMBL" id="CAAJVP010000003">
    <property type="protein sequence ID" value="VHX97905.1"/>
    <property type="molecule type" value="Genomic_DNA"/>
</dbReference>
<evidence type="ECO:0000313" key="8">
    <source>
        <dbReference type="EMBL" id="SJR94125.1"/>
    </source>
</evidence>
<dbReference type="EMBL" id="DAEQIJ010000001">
    <property type="protein sequence ID" value="HBH2618447.1"/>
    <property type="molecule type" value="Genomic_DNA"/>
</dbReference>
<dbReference type="Pfam" id="PF01381">
    <property type="entry name" value="HTH_3"/>
    <property type="match status" value="1"/>
</dbReference>
<name>A0A031WE04_CLODI</name>
<accession>A0A031WE04</accession>
<dbReference type="SMART" id="SM00530">
    <property type="entry name" value="HTH_XRE"/>
    <property type="match status" value="1"/>
</dbReference>
<dbReference type="CDD" id="cd00093">
    <property type="entry name" value="HTH_XRE"/>
    <property type="match status" value="1"/>
</dbReference>
<dbReference type="InterPro" id="IPR010982">
    <property type="entry name" value="Lambda_DNA-bd_dom_sf"/>
</dbReference>
<dbReference type="PROSITE" id="PS50943">
    <property type="entry name" value="HTH_CROC1"/>
    <property type="match status" value="1"/>
</dbReference>
<organism evidence="5">
    <name type="scientific">Clostridioides difficile</name>
    <name type="common">Peptoclostridium difficile</name>
    <dbReference type="NCBI Taxonomy" id="1496"/>
    <lineage>
        <taxon>Bacteria</taxon>
        <taxon>Bacillati</taxon>
        <taxon>Bacillota</taxon>
        <taxon>Clostridia</taxon>
        <taxon>Peptostreptococcales</taxon>
        <taxon>Peptostreptococcaceae</taxon>
        <taxon>Clostridioides</taxon>
    </lineage>
</organism>
<dbReference type="PANTHER" id="PTHR46558">
    <property type="entry name" value="TRACRIPTIONAL REGULATORY PROTEIN-RELATED-RELATED"/>
    <property type="match status" value="1"/>
</dbReference>
<dbReference type="EMBL" id="LK932517">
    <property type="protein sequence ID" value="CDS88039.1"/>
    <property type="molecule type" value="Genomic_DNA"/>
</dbReference>
<reference evidence="9 13" key="3">
    <citation type="submission" date="2019-02" db="EMBL/GenBank/DDBJ databases">
        <authorList>
            <consortium name="Pathogen Informatics"/>
        </authorList>
    </citation>
    <scope>NUCLEOTIDE SEQUENCE [LARGE SCALE GENOMIC DNA]</scope>
    <source>
        <strain evidence="9">Clo34</strain>
        <strain evidence="13">clo34</strain>
        <strain evidence="12">tl291</strain>
        <strain evidence="10">Tl291</strain>
        <strain evidence="8 11">VRECD0157</strain>
    </source>
</reference>
<dbReference type="AlphaFoldDB" id="A0A031WE04"/>
<evidence type="ECO:0000313" key="13">
    <source>
        <dbReference type="Proteomes" id="UP000411588"/>
    </source>
</evidence>
<feature type="domain" description="HTH cro/C1-type" evidence="2">
    <location>
        <begin position="8"/>
        <end position="62"/>
    </location>
</feature>
<dbReference type="EMBL" id="LK932994">
    <property type="protein sequence ID" value="CDT17329.1"/>
    <property type="molecule type" value="Genomic_DNA"/>
</dbReference>
<dbReference type="Proteomes" id="UP000372533">
    <property type="component" value="Unassembled WGS sequence"/>
</dbReference>
<evidence type="ECO:0000313" key="4">
    <source>
        <dbReference type="EMBL" id="CDS88174.1"/>
    </source>
</evidence>
<dbReference type="Proteomes" id="UP000879542">
    <property type="component" value="Unassembled WGS sequence"/>
</dbReference>
<reference evidence="6" key="2">
    <citation type="journal article" date="2018" name="Genome Biol.">
        <title>SKESA: strategic k-mer extension for scrupulous assemblies.</title>
        <authorList>
            <person name="Souvorov A."/>
            <person name="Agarwala R."/>
            <person name="Lipman D.J."/>
        </authorList>
    </citation>
    <scope>NUCLEOTIDE SEQUENCE</scope>
    <source>
        <strain evidence="7">Clostridioides</strain>
        <strain evidence="6">HN1000</strain>
    </source>
</reference>
<evidence type="ECO:0000313" key="11">
    <source>
        <dbReference type="Proteomes" id="UP000189137"/>
    </source>
</evidence>
<dbReference type="GeneID" id="66354401"/>
<dbReference type="EMBL" id="FUPS01000002">
    <property type="protein sequence ID" value="SJR94125.1"/>
    <property type="molecule type" value="Genomic_DNA"/>
</dbReference>
<evidence type="ECO:0000313" key="10">
    <source>
        <dbReference type="EMBL" id="VHX97905.1"/>
    </source>
</evidence>
<evidence type="ECO:0000313" key="12">
    <source>
        <dbReference type="Proteomes" id="UP000372533"/>
    </source>
</evidence>
<dbReference type="InterPro" id="IPR001387">
    <property type="entry name" value="Cro/C1-type_HTH"/>
</dbReference>
<dbReference type="PATRIC" id="fig|1496.1373.peg.2558"/>
<evidence type="ECO:0000313" key="9">
    <source>
        <dbReference type="EMBL" id="VFD30557.1"/>
    </source>
</evidence>
<dbReference type="SUPFAM" id="SSF47413">
    <property type="entry name" value="lambda repressor-like DNA-binding domains"/>
    <property type="match status" value="1"/>
</dbReference>
<dbReference type="Proteomes" id="UP000411588">
    <property type="component" value="Unassembled WGS sequence"/>
</dbReference>
<keyword evidence="1" id="KW-0238">DNA-binding</keyword>
<dbReference type="OMA" id="MPGINIL"/>
<dbReference type="Proteomes" id="UP000878956">
    <property type="component" value="Unassembled WGS sequence"/>
</dbReference>
<dbReference type="EMBL" id="LK932403">
    <property type="protein sequence ID" value="CDS88174.1"/>
    <property type="molecule type" value="Genomic_DNA"/>
</dbReference>
<dbReference type="EMBL" id="DAEPXK010000116">
    <property type="protein sequence ID" value="HBH1544626.1"/>
    <property type="molecule type" value="Genomic_DNA"/>
</dbReference>
<dbReference type="Gene3D" id="1.10.260.40">
    <property type="entry name" value="lambda repressor-like DNA-binding domains"/>
    <property type="match status" value="1"/>
</dbReference>